<comment type="caution">
    <text evidence="1">The sequence shown here is derived from an EMBL/GenBank/DDBJ whole genome shotgun (WGS) entry which is preliminary data.</text>
</comment>
<evidence type="ECO:0000313" key="2">
    <source>
        <dbReference type="Proteomes" id="UP000011531"/>
    </source>
</evidence>
<sequence>MLGSSPRAESNARCALRLSDGGAIRRRSRPFPGRAAADVPLRSTVRTADRVFLPSPGNTTFGCGLEDGARSLGSELVDG</sequence>
<name>L9XHK1_9EURY</name>
<dbReference type="Proteomes" id="UP000011531">
    <property type="component" value="Unassembled WGS sequence"/>
</dbReference>
<dbReference type="AlphaFoldDB" id="L9XHK1"/>
<keyword evidence="2" id="KW-1185">Reference proteome</keyword>
<organism evidence="1 2">
    <name type="scientific">Natronococcus jeotgali DSM 18795</name>
    <dbReference type="NCBI Taxonomy" id="1227498"/>
    <lineage>
        <taxon>Archaea</taxon>
        <taxon>Methanobacteriati</taxon>
        <taxon>Methanobacteriota</taxon>
        <taxon>Stenosarchaea group</taxon>
        <taxon>Halobacteria</taxon>
        <taxon>Halobacteriales</taxon>
        <taxon>Natrialbaceae</taxon>
        <taxon>Natronococcus</taxon>
    </lineage>
</organism>
<dbReference type="STRING" id="1227498.C492_10335"/>
<dbReference type="EMBL" id="AOIA01000092">
    <property type="protein sequence ID" value="ELY60891.1"/>
    <property type="molecule type" value="Genomic_DNA"/>
</dbReference>
<accession>L9XHK1</accession>
<protein>
    <submittedName>
        <fullName evidence="1">Uncharacterized protein</fullName>
    </submittedName>
</protein>
<reference evidence="1 2" key="1">
    <citation type="journal article" date="2014" name="PLoS Genet.">
        <title>Phylogenetically driven sequencing of extremely halophilic archaea reveals strategies for static and dynamic osmo-response.</title>
        <authorList>
            <person name="Becker E.A."/>
            <person name="Seitzer P.M."/>
            <person name="Tritt A."/>
            <person name="Larsen D."/>
            <person name="Krusor M."/>
            <person name="Yao A.I."/>
            <person name="Wu D."/>
            <person name="Madern D."/>
            <person name="Eisen J.A."/>
            <person name="Darling A.E."/>
            <person name="Facciotti M.T."/>
        </authorList>
    </citation>
    <scope>NUCLEOTIDE SEQUENCE [LARGE SCALE GENOMIC DNA]</scope>
    <source>
        <strain evidence="1 2">DSM 18795</strain>
    </source>
</reference>
<evidence type="ECO:0000313" key="1">
    <source>
        <dbReference type="EMBL" id="ELY60891.1"/>
    </source>
</evidence>
<proteinExistence type="predicted"/>
<gene>
    <name evidence="1" type="ORF">C492_10335</name>
</gene>